<feature type="non-terminal residue" evidence="1">
    <location>
        <position position="242"/>
    </location>
</feature>
<sequence length="242" mass="23476">MAHNVLQETYKAEHRLLDPGDAETISVLNKDLSYVPLVTGASLEARTLADPLRAGIRLTLALKTHGGGNVVVTGSSGVDFAGNTAMTFATAGGAVHFISIELGSAFEWRAIEADGVSGLAIGGTAATAFLDGVTITWGTGLDMVEQYENTGNKYTLTGLAAGGTDIILTGGTHATTGGQFSGVGGAGVTNGAGGPIVLTGGAGPGTGDGGAVNITGGAKTGGATGTGGAVVMAGGANANATN</sequence>
<comment type="caution">
    <text evidence="1">The sequence shown here is derived from an EMBL/GenBank/DDBJ whole genome shotgun (WGS) entry which is preliminary data.</text>
</comment>
<dbReference type="AlphaFoldDB" id="A0A0F8ZSC3"/>
<evidence type="ECO:0000313" key="1">
    <source>
        <dbReference type="EMBL" id="KKK96767.1"/>
    </source>
</evidence>
<name>A0A0F8ZSC3_9ZZZZ</name>
<proteinExistence type="predicted"/>
<organism evidence="1">
    <name type="scientific">marine sediment metagenome</name>
    <dbReference type="NCBI Taxonomy" id="412755"/>
    <lineage>
        <taxon>unclassified sequences</taxon>
        <taxon>metagenomes</taxon>
        <taxon>ecological metagenomes</taxon>
    </lineage>
</organism>
<reference evidence="1" key="1">
    <citation type="journal article" date="2015" name="Nature">
        <title>Complex archaea that bridge the gap between prokaryotes and eukaryotes.</title>
        <authorList>
            <person name="Spang A."/>
            <person name="Saw J.H."/>
            <person name="Jorgensen S.L."/>
            <person name="Zaremba-Niedzwiedzka K."/>
            <person name="Martijn J."/>
            <person name="Lind A.E."/>
            <person name="van Eijk R."/>
            <person name="Schleper C."/>
            <person name="Guy L."/>
            <person name="Ettema T.J."/>
        </authorList>
    </citation>
    <scope>NUCLEOTIDE SEQUENCE</scope>
</reference>
<dbReference type="EMBL" id="LAZR01046338">
    <property type="protein sequence ID" value="KKK96767.1"/>
    <property type="molecule type" value="Genomic_DNA"/>
</dbReference>
<gene>
    <name evidence="1" type="ORF">LCGC14_2659490</name>
</gene>
<accession>A0A0F8ZSC3</accession>
<protein>
    <submittedName>
        <fullName evidence="1">Uncharacterized protein</fullName>
    </submittedName>
</protein>